<evidence type="ECO:0000256" key="3">
    <source>
        <dbReference type="ARBA" id="ARBA00022729"/>
    </source>
</evidence>
<reference evidence="12 13" key="1">
    <citation type="journal article" date="2008" name="Nature">
        <title>Genome analysis of the platypus reveals unique signatures of evolution.</title>
        <authorList>
            <person name="Warren W.C."/>
            <person name="Hillier L.W."/>
            <person name="Marshall Graves J.A."/>
            <person name="Birney E."/>
            <person name="Ponting C.P."/>
            <person name="Grutzner F."/>
            <person name="Belov K."/>
            <person name="Miller W."/>
            <person name="Clarke L."/>
            <person name="Chinwalla A.T."/>
            <person name="Yang S.P."/>
            <person name="Heger A."/>
            <person name="Locke D.P."/>
            <person name="Miethke P."/>
            <person name="Waters P.D."/>
            <person name="Veyrunes F."/>
            <person name="Fulton L."/>
            <person name="Fulton B."/>
            <person name="Graves T."/>
            <person name="Wallis J."/>
            <person name="Puente X.S."/>
            <person name="Lopez-Otin C."/>
            <person name="Ordonez G.R."/>
            <person name="Eichler E.E."/>
            <person name="Chen L."/>
            <person name="Cheng Z."/>
            <person name="Deakin J.E."/>
            <person name="Alsop A."/>
            <person name="Thompson K."/>
            <person name="Kirby P."/>
            <person name="Papenfuss A.T."/>
            <person name="Wakefield M.J."/>
            <person name="Olender T."/>
            <person name="Lancet D."/>
            <person name="Huttley G.A."/>
            <person name="Smit A.F."/>
            <person name="Pask A."/>
            <person name="Temple-Smith P."/>
            <person name="Batzer M.A."/>
            <person name="Walker J.A."/>
            <person name="Konkel M.K."/>
            <person name="Harris R.S."/>
            <person name="Whittington C.M."/>
            <person name="Wong E.S."/>
            <person name="Gemmell N.J."/>
            <person name="Buschiazzo E."/>
            <person name="Vargas Jentzsch I.M."/>
            <person name="Merkel A."/>
            <person name="Schmitz J."/>
            <person name="Zemann A."/>
            <person name="Churakov G."/>
            <person name="Kriegs J.O."/>
            <person name="Brosius J."/>
            <person name="Murchison E.P."/>
            <person name="Sachidanandam R."/>
            <person name="Smith C."/>
            <person name="Hannon G.J."/>
            <person name="Tsend-Ayush E."/>
            <person name="McMillan D."/>
            <person name="Attenborough R."/>
            <person name="Rens W."/>
            <person name="Ferguson-Smith M."/>
            <person name="Lefevre C.M."/>
            <person name="Sharp J.A."/>
            <person name="Nicholas K.R."/>
            <person name="Ray D.A."/>
            <person name="Kube M."/>
            <person name="Reinhardt R."/>
            <person name="Pringle T.H."/>
            <person name="Taylor J."/>
            <person name="Jones R.C."/>
            <person name="Nixon B."/>
            <person name="Dacheux J.L."/>
            <person name="Niwa H."/>
            <person name="Sekita Y."/>
            <person name="Huang X."/>
            <person name="Stark A."/>
            <person name="Kheradpour P."/>
            <person name="Kellis M."/>
            <person name="Flicek P."/>
            <person name="Chen Y."/>
            <person name="Webber C."/>
            <person name="Hardison R."/>
            <person name="Nelson J."/>
            <person name="Hallsworth-Pepin K."/>
            <person name="Delehaunty K."/>
            <person name="Markovic C."/>
            <person name="Minx P."/>
            <person name="Feng Y."/>
            <person name="Kremitzki C."/>
            <person name="Mitreva M."/>
            <person name="Glasscock J."/>
            <person name="Wylie T."/>
            <person name="Wohldmann P."/>
            <person name="Thiru P."/>
            <person name="Nhan M.N."/>
            <person name="Pohl C.S."/>
            <person name="Smith S.M."/>
            <person name="Hou S."/>
            <person name="Nefedov M."/>
            <person name="de Jong P.J."/>
            <person name="Renfree M.B."/>
            <person name="Mardis E.R."/>
            <person name="Wilson R.K."/>
        </authorList>
    </citation>
    <scope>NUCLEOTIDE SEQUENCE [LARGE SCALE GENOMIC DNA]</scope>
    <source>
        <strain evidence="12 13">Glennie</strain>
    </source>
</reference>
<gene>
    <name evidence="12" type="primary">MST1</name>
</gene>
<dbReference type="InterPro" id="IPR013806">
    <property type="entry name" value="Kringle-like"/>
</dbReference>
<feature type="disulfide bond" evidence="6">
    <location>
        <begin position="241"/>
        <end position="264"/>
    </location>
</feature>
<dbReference type="FunFam" id="2.40.10.10:FF:000055">
    <property type="entry name" value="Hepatocyte growth factor-like 1"/>
    <property type="match status" value="1"/>
</dbReference>
<organism evidence="12 13">
    <name type="scientific">Ornithorhynchus anatinus</name>
    <name type="common">Duckbill platypus</name>
    <dbReference type="NCBI Taxonomy" id="9258"/>
    <lineage>
        <taxon>Eukaryota</taxon>
        <taxon>Metazoa</taxon>
        <taxon>Chordata</taxon>
        <taxon>Craniata</taxon>
        <taxon>Vertebrata</taxon>
        <taxon>Euteleostomi</taxon>
        <taxon>Mammalia</taxon>
        <taxon>Monotremata</taxon>
        <taxon>Ornithorhynchidae</taxon>
        <taxon>Ornithorhynchus</taxon>
    </lineage>
</organism>
<dbReference type="PANTHER" id="PTHR24261:SF12">
    <property type="entry name" value="HEPATOCYTE GROWTH FACTOR-LIKE PROTEIN-RELATED"/>
    <property type="match status" value="1"/>
</dbReference>
<keyword evidence="1" id="KW-0721">Serine protease homolog</keyword>
<dbReference type="InterPro" id="IPR024174">
    <property type="entry name" value="HGF/MST1"/>
</dbReference>
<dbReference type="InterPro" id="IPR018056">
    <property type="entry name" value="Kringle_CS"/>
</dbReference>
<dbReference type="SMART" id="SM00020">
    <property type="entry name" value="Tryp_SPc"/>
    <property type="match status" value="1"/>
</dbReference>
<dbReference type="FunFam" id="2.40.20.10:FF:000009">
    <property type="entry name" value="Hepatocyte growth factor-like 1"/>
    <property type="match status" value="1"/>
</dbReference>
<dbReference type="FunFam" id="2.40.20.10:FF:000004">
    <property type="entry name" value="Hepatocyte growth factor"/>
    <property type="match status" value="1"/>
</dbReference>
<dbReference type="InParanoid" id="A0A6I8N516"/>
<sequence length="848" mass="93306">MWRRVLALLVLPLVSPRTSVQRSPLNDFQLLKATELRFLSQQAPEPWQENTVSLEECARRCVRARTCRAFHYNLVSETCQLLSQTQNSAHTLLQRNIHYDLFQKKDYVRECIVERGATYRGTVATTIEGHPCQPWKEKYPFDHKFVPTAHNGLEENYCRNPDGAQGGPWCYTQNPAVRSQVCGIKTCEEATCLSCNGEDYRGSVDRTESGRECQRWDLQRPHKHPYDPNTYPDKNLDDNYCRNPDGSERPWCYTTDREHPREFCHIPRCRSLPDYRSPAAAREKGARRWQPPEDTTLTCFRGKGEGYRGTANTTVSGIPCQRWDAQTPHRHHFLPEKYQCKDLRENYCRNPDGSEGPWCFTSRSSLHMGFCFQIKRCPDDVKVEGSPPRRLLTPTWRGISAGTQMTTATGPGATPQIPTPPLITAPSNPATAIGSRPSWRLQIRFSLRSVARGMIVGRRSCGSSGGSLGTHRGRSACGTGEAPSRGPAGGLQPTAASLPAPSSRLTRLREGERRGMGRGGTSPRPGPPDSPATLPSLQPGSTPLRLPLLGVASVLLPHPYCSPGASSRSHLLGLPPDVRCSSSPDTSPRRRGLKVPGVSIPWKHFKAGVGVGVLGGGGRGAGGSEGHCLSRAPPPHPRQGQHFCGGTLVSEQWVISARQCFSSCEATVRGYEAWLGTLFKNPGPNDPDLQVIPVVHLVCGPSNSQLVMLKLERPVTPSPRVAVICLPPEKYVVPKGTKCEIAGWGETQGTGNPNVLNVATLHVMSNRDCNVKHRGRVQETEMCTEGLLAPAGACEGDYGGPLACFTHDCWVLEGIIIPNRVCARPGWPAIFTRVSVYVDWIKKVMKLT</sequence>
<reference evidence="12" key="2">
    <citation type="submission" date="2025-08" db="UniProtKB">
        <authorList>
            <consortium name="Ensembl"/>
        </authorList>
    </citation>
    <scope>IDENTIFICATION</scope>
    <source>
        <strain evidence="12">Glennie</strain>
    </source>
</reference>
<keyword evidence="13" id="KW-1185">Reference proteome</keyword>
<evidence type="ECO:0000256" key="7">
    <source>
        <dbReference type="SAM" id="MobiDB-lite"/>
    </source>
</evidence>
<dbReference type="InterPro" id="IPR000001">
    <property type="entry name" value="Kringle"/>
</dbReference>
<dbReference type="PROSITE" id="PS50240">
    <property type="entry name" value="TRYPSIN_DOM"/>
    <property type="match status" value="1"/>
</dbReference>
<dbReference type="InterPro" id="IPR050759">
    <property type="entry name" value="Serine_protease_kringle"/>
</dbReference>
<dbReference type="InterPro" id="IPR043504">
    <property type="entry name" value="Peptidase_S1_PA_chymotrypsin"/>
</dbReference>
<dbReference type="FunCoup" id="A0A6I8N516">
    <property type="interactions" value="417"/>
</dbReference>
<dbReference type="InterPro" id="IPR038178">
    <property type="entry name" value="Kringle_sf"/>
</dbReference>
<dbReference type="GO" id="GO:0030971">
    <property type="term" value="F:receptor tyrosine kinase binding"/>
    <property type="evidence" value="ECO:0000318"/>
    <property type="project" value="GO_Central"/>
</dbReference>
<dbReference type="FunFam" id="3.50.4.10:FF:000004">
    <property type="entry name" value="Hepatocyte growth factor-like 1"/>
    <property type="match status" value="1"/>
</dbReference>
<feature type="domain" description="Kringle" evidence="9">
    <location>
        <begin position="298"/>
        <end position="377"/>
    </location>
</feature>
<dbReference type="SMART" id="SM00130">
    <property type="entry name" value="KR"/>
    <property type="match status" value="3"/>
</dbReference>
<reference evidence="12" key="3">
    <citation type="submission" date="2025-09" db="UniProtKB">
        <authorList>
            <consortium name="Ensembl"/>
        </authorList>
    </citation>
    <scope>IDENTIFICATION</scope>
    <source>
        <strain evidence="12">Glennie</strain>
    </source>
</reference>
<feature type="domain" description="Kringle" evidence="9">
    <location>
        <begin position="191"/>
        <end position="269"/>
    </location>
</feature>
<dbReference type="InterPro" id="IPR001254">
    <property type="entry name" value="Trypsin_dom"/>
</dbReference>
<proteinExistence type="predicted"/>
<feature type="domain" description="Apple" evidence="11">
    <location>
        <begin position="20"/>
        <end position="106"/>
    </location>
</feature>
<dbReference type="Gene3D" id="2.40.10.10">
    <property type="entry name" value="Trypsin-like serine proteases"/>
    <property type="match status" value="2"/>
</dbReference>
<dbReference type="SUPFAM" id="SSF57440">
    <property type="entry name" value="Kringle-like"/>
    <property type="match status" value="3"/>
</dbReference>
<dbReference type="PROSITE" id="PS50948">
    <property type="entry name" value="PAN"/>
    <property type="match status" value="1"/>
</dbReference>
<dbReference type="Proteomes" id="UP000002279">
    <property type="component" value="Chromosome X1"/>
</dbReference>
<protein>
    <submittedName>
        <fullName evidence="12">Macrophage stimulating 1</fullName>
    </submittedName>
</protein>
<dbReference type="PRINTS" id="PR00722">
    <property type="entry name" value="CHYMOTRYPSIN"/>
</dbReference>
<evidence type="ECO:0000313" key="13">
    <source>
        <dbReference type="Proteomes" id="UP000002279"/>
    </source>
</evidence>
<evidence type="ECO:0000259" key="11">
    <source>
        <dbReference type="PROSITE" id="PS50948"/>
    </source>
</evidence>
<feature type="chain" id="PRO_5026016596" evidence="8">
    <location>
        <begin position="21"/>
        <end position="848"/>
    </location>
</feature>
<keyword evidence="4" id="KW-0677">Repeat</keyword>
<comment type="caution">
    <text evidence="6">Lacks conserved residue(s) required for the propagation of feature annotation.</text>
</comment>
<evidence type="ECO:0000256" key="1">
    <source>
        <dbReference type="ARBA" id="ARBA00022542"/>
    </source>
</evidence>
<feature type="disulfide bond" evidence="6">
    <location>
        <begin position="320"/>
        <end position="359"/>
    </location>
</feature>
<dbReference type="SUPFAM" id="SSF57414">
    <property type="entry name" value="Hairpin loop containing domain-like"/>
    <property type="match status" value="1"/>
</dbReference>
<dbReference type="PROSITE" id="PS50070">
    <property type="entry name" value="KRINGLE_2"/>
    <property type="match status" value="3"/>
</dbReference>
<feature type="disulfide bond" evidence="6">
    <location>
        <begin position="348"/>
        <end position="371"/>
    </location>
</feature>
<dbReference type="GeneTree" id="ENSGT00940000159461"/>
<dbReference type="InterPro" id="IPR001314">
    <property type="entry name" value="Peptidase_S1A"/>
</dbReference>
<keyword evidence="5 6" id="KW-1015">Disulfide bond</keyword>
<dbReference type="PIRSF" id="PIRSF001152">
    <property type="entry name" value="HGF_MST1"/>
    <property type="match status" value="1"/>
</dbReference>
<evidence type="ECO:0000256" key="8">
    <source>
        <dbReference type="SAM" id="SignalP"/>
    </source>
</evidence>
<dbReference type="Pfam" id="PF00051">
    <property type="entry name" value="Kringle"/>
    <property type="match status" value="3"/>
</dbReference>
<dbReference type="GO" id="GO:0006508">
    <property type="term" value="P:proteolysis"/>
    <property type="evidence" value="ECO:0007669"/>
    <property type="project" value="InterPro"/>
</dbReference>
<dbReference type="GO" id="GO:0046425">
    <property type="term" value="P:regulation of receptor signaling pathway via JAK-STAT"/>
    <property type="evidence" value="ECO:0000318"/>
    <property type="project" value="GO_Central"/>
</dbReference>
<dbReference type="Bgee" id="ENSOANG00000007143">
    <property type="expression patterns" value="Expressed in liver and 1 other cell type or tissue"/>
</dbReference>
<dbReference type="Ensembl" id="ENSOANT00000054634.1">
    <property type="protein sequence ID" value="ENSOANP00000036239.1"/>
    <property type="gene ID" value="ENSOANG00000007143.3"/>
</dbReference>
<keyword evidence="3 8" id="KW-0732">Signal</keyword>
<feature type="domain" description="Peptidase S1" evidence="10">
    <location>
        <begin position="613"/>
        <end position="846"/>
    </location>
</feature>
<evidence type="ECO:0000256" key="5">
    <source>
        <dbReference type="ARBA" id="ARBA00023157"/>
    </source>
</evidence>
<dbReference type="SMART" id="SM00473">
    <property type="entry name" value="PAN_AP"/>
    <property type="match status" value="1"/>
</dbReference>
<dbReference type="Pfam" id="PF00024">
    <property type="entry name" value="PAN_1"/>
    <property type="match status" value="1"/>
</dbReference>
<dbReference type="Gene3D" id="2.40.20.10">
    <property type="entry name" value="Plasminogen Kringle 4"/>
    <property type="match status" value="3"/>
</dbReference>
<feature type="region of interest" description="Disordered" evidence="7">
    <location>
        <begin position="401"/>
        <end position="435"/>
    </location>
</feature>
<dbReference type="GO" id="GO:0005615">
    <property type="term" value="C:extracellular space"/>
    <property type="evidence" value="ECO:0000318"/>
    <property type="project" value="GO_Central"/>
</dbReference>
<dbReference type="PRINTS" id="PR00018">
    <property type="entry name" value="KRINGLE"/>
</dbReference>
<dbReference type="Pfam" id="PF00089">
    <property type="entry name" value="Trypsin"/>
    <property type="match status" value="1"/>
</dbReference>
<evidence type="ECO:0000259" key="9">
    <source>
        <dbReference type="PROSITE" id="PS50070"/>
    </source>
</evidence>
<dbReference type="InterPro" id="IPR009003">
    <property type="entry name" value="Peptidase_S1_PA"/>
</dbReference>
<dbReference type="CDD" id="cd00190">
    <property type="entry name" value="Tryp_SPc"/>
    <property type="match status" value="1"/>
</dbReference>
<dbReference type="OMA" id="YQIPRCT"/>
<feature type="domain" description="Kringle" evidence="9">
    <location>
        <begin position="110"/>
        <end position="187"/>
    </location>
</feature>
<dbReference type="SUPFAM" id="SSF50494">
    <property type="entry name" value="Trypsin-like serine proteases"/>
    <property type="match status" value="1"/>
</dbReference>
<feature type="disulfide bond" evidence="6">
    <location>
        <begin position="192"/>
        <end position="269"/>
    </location>
</feature>
<dbReference type="PROSITE" id="PS00021">
    <property type="entry name" value="KRINGLE_1"/>
    <property type="match status" value="3"/>
</dbReference>
<dbReference type="CDD" id="cd01099">
    <property type="entry name" value="PAN_AP_HGF"/>
    <property type="match status" value="1"/>
</dbReference>
<dbReference type="PANTHER" id="PTHR24261">
    <property type="entry name" value="PLASMINOGEN-RELATED"/>
    <property type="match status" value="1"/>
</dbReference>
<keyword evidence="2 6" id="KW-0420">Kringle</keyword>
<dbReference type="InterPro" id="IPR003609">
    <property type="entry name" value="Pan_app"/>
</dbReference>
<feature type="region of interest" description="Disordered" evidence="7">
    <location>
        <begin position="459"/>
        <end position="541"/>
    </location>
</feature>
<dbReference type="Gene3D" id="3.50.4.10">
    <property type="entry name" value="Hepatocyte Growth Factor"/>
    <property type="match status" value="1"/>
</dbReference>
<dbReference type="CDD" id="cd00108">
    <property type="entry name" value="KR"/>
    <property type="match status" value="3"/>
</dbReference>
<evidence type="ECO:0000256" key="4">
    <source>
        <dbReference type="ARBA" id="ARBA00022737"/>
    </source>
</evidence>
<evidence type="ECO:0000313" key="12">
    <source>
        <dbReference type="Ensembl" id="ENSOANP00000036239.1"/>
    </source>
</evidence>
<accession>A0A6I8N516</accession>
<feature type="signal peptide" evidence="8">
    <location>
        <begin position="1"/>
        <end position="20"/>
    </location>
</feature>
<evidence type="ECO:0000256" key="2">
    <source>
        <dbReference type="ARBA" id="ARBA00022572"/>
    </source>
</evidence>
<feature type="disulfide bond" evidence="6">
    <location>
        <begin position="213"/>
        <end position="252"/>
    </location>
</feature>
<name>A0A6I8N516_ORNAN</name>
<evidence type="ECO:0000256" key="6">
    <source>
        <dbReference type="PROSITE-ProRule" id="PRU00121"/>
    </source>
</evidence>
<evidence type="ECO:0000259" key="10">
    <source>
        <dbReference type="PROSITE" id="PS50240"/>
    </source>
</evidence>
<dbReference type="AlphaFoldDB" id="A0A6I8N516"/>